<feature type="region of interest" description="Disordered" evidence="3">
    <location>
        <begin position="118"/>
        <end position="166"/>
    </location>
</feature>
<proteinExistence type="predicted"/>
<comment type="caution">
    <text evidence="5">The sequence shown here is derived from an EMBL/GenBank/DDBJ whole genome shotgun (WGS) entry which is preliminary data.</text>
</comment>
<dbReference type="CDD" id="cd14688">
    <property type="entry name" value="bZIP_YAP"/>
    <property type="match status" value="1"/>
</dbReference>
<dbReference type="Gene3D" id="1.10.238.100">
    <property type="entry name" value="YAP1 redox domain. Chain B"/>
    <property type="match status" value="1"/>
</dbReference>
<evidence type="ECO:0000259" key="4">
    <source>
        <dbReference type="PROSITE" id="PS00036"/>
    </source>
</evidence>
<evidence type="ECO:0000313" key="5">
    <source>
        <dbReference type="EMBL" id="PNS19597.1"/>
    </source>
</evidence>
<dbReference type="PROSITE" id="PS00036">
    <property type="entry name" value="BZIP_BASIC"/>
    <property type="match status" value="1"/>
</dbReference>
<reference evidence="5 6" key="1">
    <citation type="submission" date="2017-06" db="EMBL/GenBank/DDBJ databases">
        <title>Draft genome sequence of a variant of Elsinoe murrayae.</title>
        <authorList>
            <person name="Cheng Q."/>
        </authorList>
    </citation>
    <scope>NUCLEOTIDE SEQUENCE [LARGE SCALE GENOMIC DNA]</scope>
    <source>
        <strain evidence="5 6">CQ-2017a</strain>
    </source>
</reference>
<dbReference type="SMART" id="SM00338">
    <property type="entry name" value="BRLZ"/>
    <property type="match status" value="1"/>
</dbReference>
<dbReference type="STRING" id="2082308.A0A2K1QX24"/>
<dbReference type="Gene3D" id="1.20.5.170">
    <property type="match status" value="1"/>
</dbReference>
<dbReference type="InterPro" id="IPR004827">
    <property type="entry name" value="bZIP"/>
</dbReference>
<dbReference type="OrthoDB" id="4940293at2759"/>
<evidence type="ECO:0000256" key="2">
    <source>
        <dbReference type="ARBA" id="ARBA00023242"/>
    </source>
</evidence>
<dbReference type="EMBL" id="NKHZ01000031">
    <property type="protein sequence ID" value="PNS19597.1"/>
    <property type="molecule type" value="Genomic_DNA"/>
</dbReference>
<dbReference type="InterPro" id="IPR046347">
    <property type="entry name" value="bZIP_sf"/>
</dbReference>
<name>A0A2K1QX24_9PEZI</name>
<dbReference type="Pfam" id="PF00170">
    <property type="entry name" value="bZIP_1"/>
    <property type="match status" value="1"/>
</dbReference>
<dbReference type="InParanoid" id="A0A2K1QX24"/>
<gene>
    <name evidence="5" type="ORF">CAC42_7441</name>
</gene>
<evidence type="ECO:0000313" key="6">
    <source>
        <dbReference type="Proteomes" id="UP000243797"/>
    </source>
</evidence>
<dbReference type="Proteomes" id="UP000243797">
    <property type="component" value="Unassembled WGS sequence"/>
</dbReference>
<feature type="compositionally biased region" description="Polar residues" evidence="3">
    <location>
        <begin position="136"/>
        <end position="145"/>
    </location>
</feature>
<evidence type="ECO:0000256" key="3">
    <source>
        <dbReference type="SAM" id="MobiDB-lite"/>
    </source>
</evidence>
<dbReference type="GO" id="GO:0090575">
    <property type="term" value="C:RNA polymerase II transcription regulator complex"/>
    <property type="evidence" value="ECO:0007669"/>
    <property type="project" value="TreeGrafter"/>
</dbReference>
<feature type="region of interest" description="Disordered" evidence="3">
    <location>
        <begin position="321"/>
        <end position="345"/>
    </location>
</feature>
<dbReference type="InterPro" id="IPR050936">
    <property type="entry name" value="AP-1-like"/>
</dbReference>
<sequence length="345" mass="39341">MSPHLRYSSRIDFSQQPRNEIDDKALRTNDIDAFYTDYTQCRSADVDQTTNAWSSDECTPRIIFLHVRIGPTTWRPLGVIGLDVTLALKHLASSTEIIHYGDPLFPFINISTSSDKADSAISLSPTESEERLRGDASSQNKNQTPAQARREAQNRAAQRAFRERKERRVKDLENQLDVLTTKTDIVHKANERLKRLLQQTQTDNEVLKANVYRLRRSSKMDAQRIVTNNDDGTMNLRHDDGSNIITQEKSVDVLLSPTAAWEAIQAHPLCRDGTFELDIICERLKQLTRLDPLIGLAFEKAEINRVIEDVARFNDFASATAQRNSDHTQRRSKGAERPARAISWW</sequence>
<dbReference type="AlphaFoldDB" id="A0A2K1QX24"/>
<organism evidence="5 6">
    <name type="scientific">Sphaceloma murrayae</name>
    <dbReference type="NCBI Taxonomy" id="2082308"/>
    <lineage>
        <taxon>Eukaryota</taxon>
        <taxon>Fungi</taxon>
        <taxon>Dikarya</taxon>
        <taxon>Ascomycota</taxon>
        <taxon>Pezizomycotina</taxon>
        <taxon>Dothideomycetes</taxon>
        <taxon>Dothideomycetidae</taxon>
        <taxon>Myriangiales</taxon>
        <taxon>Elsinoaceae</taxon>
        <taxon>Sphaceloma</taxon>
    </lineage>
</organism>
<evidence type="ECO:0000256" key="1">
    <source>
        <dbReference type="ARBA" id="ARBA00004123"/>
    </source>
</evidence>
<feature type="domain" description="BZIP" evidence="4">
    <location>
        <begin position="149"/>
        <end position="164"/>
    </location>
</feature>
<dbReference type="PANTHER" id="PTHR40621:SF8">
    <property type="entry name" value="AP-1-LIKE TRANSCRIPTION FACTOR YAP3"/>
    <property type="match status" value="1"/>
</dbReference>
<accession>A0A2K1QX24</accession>
<feature type="compositionally biased region" description="Basic and acidic residues" evidence="3">
    <location>
        <begin position="324"/>
        <end position="339"/>
    </location>
</feature>
<comment type="subcellular location">
    <subcellularLocation>
        <location evidence="1">Nucleus</location>
    </subcellularLocation>
</comment>
<dbReference type="GO" id="GO:0001228">
    <property type="term" value="F:DNA-binding transcription activator activity, RNA polymerase II-specific"/>
    <property type="evidence" value="ECO:0007669"/>
    <property type="project" value="TreeGrafter"/>
</dbReference>
<keyword evidence="2" id="KW-0539">Nucleus</keyword>
<keyword evidence="6" id="KW-1185">Reference proteome</keyword>
<dbReference type="SUPFAM" id="SSF57959">
    <property type="entry name" value="Leucine zipper domain"/>
    <property type="match status" value="1"/>
</dbReference>
<dbReference type="GO" id="GO:0000976">
    <property type="term" value="F:transcription cis-regulatory region binding"/>
    <property type="evidence" value="ECO:0007669"/>
    <property type="project" value="InterPro"/>
</dbReference>
<protein>
    <submittedName>
        <fullName evidence="5">AP-1-like transcription factor</fullName>
    </submittedName>
</protein>
<dbReference type="PANTHER" id="PTHR40621">
    <property type="entry name" value="TRANSCRIPTION FACTOR KAPC-RELATED"/>
    <property type="match status" value="1"/>
</dbReference>